<keyword evidence="2" id="KW-0472">Membrane</keyword>
<sequence length="231" mass="25253">MTDQNCCRCCCKFISTSGITALSLWLLLYTSTPLCSIEEFDAFALNKTANSTLHYDLKLKNRIFNKGIYYDALNLAFYYKPNLSHYLIGNATYPAFYQGYHKSTHRVRSLNAARGVVLENVTAVFRVELATAVRYKNAFWKTKRHRLVVAADLQVNDQGSLVKRKGNKGIKMSSGAAQTKGCFDLAAAGGGGSGDDDDDGDDDDVGFVVQLSGMGGIYGGLGERAEVGLKK</sequence>
<evidence type="ECO:0008006" key="5">
    <source>
        <dbReference type="Google" id="ProtNLM"/>
    </source>
</evidence>
<dbReference type="GO" id="GO:0005886">
    <property type="term" value="C:plasma membrane"/>
    <property type="evidence" value="ECO:0007669"/>
    <property type="project" value="TreeGrafter"/>
</dbReference>
<proteinExistence type="predicted"/>
<dbReference type="GO" id="GO:0098542">
    <property type="term" value="P:defense response to other organism"/>
    <property type="evidence" value="ECO:0007669"/>
    <property type="project" value="InterPro"/>
</dbReference>
<name>A0A9Q1JPP3_9CARY</name>
<comment type="caution">
    <text evidence="3">The sequence shown here is derived from an EMBL/GenBank/DDBJ whole genome shotgun (WGS) entry which is preliminary data.</text>
</comment>
<evidence type="ECO:0000256" key="2">
    <source>
        <dbReference type="ARBA" id="ARBA00023136"/>
    </source>
</evidence>
<gene>
    <name evidence="3" type="ORF">Cgig2_006361</name>
</gene>
<dbReference type="PANTHER" id="PTHR31415:SF52">
    <property type="entry name" value="LATE EMBRYOGENESIS ABUNDANT (LEA) HYDROXYPROLINE-RICH GLYCOPROTEIN FAMILY-RELATED"/>
    <property type="match status" value="1"/>
</dbReference>
<dbReference type="AlphaFoldDB" id="A0A9Q1JPP3"/>
<protein>
    <recommendedName>
        <fullName evidence="5">Late embryogenesis abundant protein LEA-2 subgroup domain-containing protein</fullName>
    </recommendedName>
</protein>
<reference evidence="3" key="1">
    <citation type="submission" date="2022-04" db="EMBL/GenBank/DDBJ databases">
        <title>Carnegiea gigantea Genome sequencing and assembly v2.</title>
        <authorList>
            <person name="Copetti D."/>
            <person name="Sanderson M.J."/>
            <person name="Burquez A."/>
            <person name="Wojciechowski M.F."/>
        </authorList>
    </citation>
    <scope>NUCLEOTIDE SEQUENCE</scope>
    <source>
        <strain evidence="3">SGP5-SGP5p</strain>
        <tissue evidence="3">Aerial part</tissue>
    </source>
</reference>
<evidence type="ECO:0000313" key="4">
    <source>
        <dbReference type="Proteomes" id="UP001153076"/>
    </source>
</evidence>
<organism evidence="3 4">
    <name type="scientific">Carnegiea gigantea</name>
    <dbReference type="NCBI Taxonomy" id="171969"/>
    <lineage>
        <taxon>Eukaryota</taxon>
        <taxon>Viridiplantae</taxon>
        <taxon>Streptophyta</taxon>
        <taxon>Embryophyta</taxon>
        <taxon>Tracheophyta</taxon>
        <taxon>Spermatophyta</taxon>
        <taxon>Magnoliopsida</taxon>
        <taxon>eudicotyledons</taxon>
        <taxon>Gunneridae</taxon>
        <taxon>Pentapetalae</taxon>
        <taxon>Caryophyllales</taxon>
        <taxon>Cactineae</taxon>
        <taxon>Cactaceae</taxon>
        <taxon>Cactoideae</taxon>
        <taxon>Echinocereeae</taxon>
        <taxon>Carnegiea</taxon>
    </lineage>
</organism>
<evidence type="ECO:0000313" key="3">
    <source>
        <dbReference type="EMBL" id="KAJ8428687.1"/>
    </source>
</evidence>
<dbReference type="Proteomes" id="UP001153076">
    <property type="component" value="Unassembled WGS sequence"/>
</dbReference>
<dbReference type="GO" id="GO:0009506">
    <property type="term" value="C:plasmodesma"/>
    <property type="evidence" value="ECO:0007669"/>
    <property type="project" value="TreeGrafter"/>
</dbReference>
<evidence type="ECO:0000256" key="1">
    <source>
        <dbReference type="ARBA" id="ARBA00004370"/>
    </source>
</evidence>
<dbReference type="OrthoDB" id="1914670at2759"/>
<dbReference type="InterPro" id="IPR044839">
    <property type="entry name" value="NDR1-like"/>
</dbReference>
<dbReference type="PANTHER" id="PTHR31415">
    <property type="entry name" value="OS05G0367900 PROTEIN"/>
    <property type="match status" value="1"/>
</dbReference>
<accession>A0A9Q1JPP3</accession>
<dbReference type="EMBL" id="JAKOGI010000982">
    <property type="protein sequence ID" value="KAJ8428687.1"/>
    <property type="molecule type" value="Genomic_DNA"/>
</dbReference>
<comment type="subcellular location">
    <subcellularLocation>
        <location evidence="1">Membrane</location>
    </subcellularLocation>
</comment>
<keyword evidence="4" id="KW-1185">Reference proteome</keyword>